<accession>A0A6G1LHJ5</accession>
<feature type="compositionally biased region" description="Pro residues" evidence="1">
    <location>
        <begin position="41"/>
        <end position="51"/>
    </location>
</feature>
<keyword evidence="3" id="KW-1185">Reference proteome</keyword>
<dbReference type="Proteomes" id="UP000799436">
    <property type="component" value="Unassembled WGS sequence"/>
</dbReference>
<name>A0A6G1LHJ5_9PEZI</name>
<feature type="region of interest" description="Disordered" evidence="1">
    <location>
        <begin position="21"/>
        <end position="77"/>
    </location>
</feature>
<protein>
    <submittedName>
        <fullName evidence="2">Uncharacterized protein</fullName>
    </submittedName>
</protein>
<evidence type="ECO:0000256" key="1">
    <source>
        <dbReference type="SAM" id="MobiDB-lite"/>
    </source>
</evidence>
<feature type="compositionally biased region" description="Polar residues" evidence="1">
    <location>
        <begin position="52"/>
        <end position="69"/>
    </location>
</feature>
<dbReference type="EMBL" id="ML995816">
    <property type="protein sequence ID" value="KAF2772090.1"/>
    <property type="molecule type" value="Genomic_DNA"/>
</dbReference>
<sequence>MAWKTELSARLIRHASIQTVSTSTNVSSFERPDSCNAPSSNSPPPPSPPPTLNSIAYSPSPLHNPTTHQPADPKPALLNNEDLQSFCGGCSKALAGLGPWRCCRTPCIMIPTAPFGSGNHMSGEVPKSGSPWRHA</sequence>
<evidence type="ECO:0000313" key="2">
    <source>
        <dbReference type="EMBL" id="KAF2772090.1"/>
    </source>
</evidence>
<organism evidence="2 3">
    <name type="scientific">Teratosphaeria nubilosa</name>
    <dbReference type="NCBI Taxonomy" id="161662"/>
    <lineage>
        <taxon>Eukaryota</taxon>
        <taxon>Fungi</taxon>
        <taxon>Dikarya</taxon>
        <taxon>Ascomycota</taxon>
        <taxon>Pezizomycotina</taxon>
        <taxon>Dothideomycetes</taxon>
        <taxon>Dothideomycetidae</taxon>
        <taxon>Mycosphaerellales</taxon>
        <taxon>Teratosphaeriaceae</taxon>
        <taxon>Teratosphaeria</taxon>
    </lineage>
</organism>
<proteinExistence type="predicted"/>
<gene>
    <name evidence="2" type="ORF">EJ03DRAFT_212754</name>
</gene>
<feature type="region of interest" description="Disordered" evidence="1">
    <location>
        <begin position="114"/>
        <end position="135"/>
    </location>
</feature>
<dbReference type="AlphaFoldDB" id="A0A6G1LHJ5"/>
<reference evidence="2" key="1">
    <citation type="journal article" date="2020" name="Stud. Mycol.">
        <title>101 Dothideomycetes genomes: a test case for predicting lifestyles and emergence of pathogens.</title>
        <authorList>
            <person name="Haridas S."/>
            <person name="Albert R."/>
            <person name="Binder M."/>
            <person name="Bloem J."/>
            <person name="Labutti K."/>
            <person name="Salamov A."/>
            <person name="Andreopoulos B."/>
            <person name="Baker S."/>
            <person name="Barry K."/>
            <person name="Bills G."/>
            <person name="Bluhm B."/>
            <person name="Cannon C."/>
            <person name="Castanera R."/>
            <person name="Culley D."/>
            <person name="Daum C."/>
            <person name="Ezra D."/>
            <person name="Gonzalez J."/>
            <person name="Henrissat B."/>
            <person name="Kuo A."/>
            <person name="Liang C."/>
            <person name="Lipzen A."/>
            <person name="Lutzoni F."/>
            <person name="Magnuson J."/>
            <person name="Mondo S."/>
            <person name="Nolan M."/>
            <person name="Ohm R."/>
            <person name="Pangilinan J."/>
            <person name="Park H.-J."/>
            <person name="Ramirez L."/>
            <person name="Alfaro M."/>
            <person name="Sun H."/>
            <person name="Tritt A."/>
            <person name="Yoshinaga Y."/>
            <person name="Zwiers L.-H."/>
            <person name="Turgeon B."/>
            <person name="Goodwin S."/>
            <person name="Spatafora J."/>
            <person name="Crous P."/>
            <person name="Grigoriev I."/>
        </authorList>
    </citation>
    <scope>NUCLEOTIDE SEQUENCE</scope>
    <source>
        <strain evidence="2">CBS 116005</strain>
    </source>
</reference>
<evidence type="ECO:0000313" key="3">
    <source>
        <dbReference type="Proteomes" id="UP000799436"/>
    </source>
</evidence>